<name>A0AAN6Y3A2_9PEZI</name>
<evidence type="ECO:0000313" key="3">
    <source>
        <dbReference type="Proteomes" id="UP001301769"/>
    </source>
</evidence>
<sequence length="306" mass="34238">MIASHLLAAGLFVASTLAAPLEPNSTSQCPEARYWSLRNFHRACEGSNCDYRFYIAELFENTSDGVIYKKIITPCHFVVSGKALGTPGNQTNFSSAKCLPENDGKESFRVNGRWYTDGSLYIEVLKDVKTSQLISWLFGVQTYSAIFWYQDSELVHGTAPERIAMPSPYEPDFAGMQHPKMVRDELESENDDGYWQIKNMNRAYIARSKATSIWFDIILADGTKEYCHVGLINSHPDTSFSHKQCNPYPVESPFTVSWGYSAVDDGAVMTLCNPTTRKYAVFGWDGINKQQNLGGSGKMPVHKGDC</sequence>
<accession>A0AAN6Y3A2</accession>
<comment type="caution">
    <text evidence="2">The sequence shown here is derived from an EMBL/GenBank/DDBJ whole genome shotgun (WGS) entry which is preliminary data.</text>
</comment>
<proteinExistence type="predicted"/>
<feature type="signal peptide" evidence="1">
    <location>
        <begin position="1"/>
        <end position="18"/>
    </location>
</feature>
<keyword evidence="3" id="KW-1185">Reference proteome</keyword>
<organism evidence="2 3">
    <name type="scientific">Rhypophila decipiens</name>
    <dbReference type="NCBI Taxonomy" id="261697"/>
    <lineage>
        <taxon>Eukaryota</taxon>
        <taxon>Fungi</taxon>
        <taxon>Dikarya</taxon>
        <taxon>Ascomycota</taxon>
        <taxon>Pezizomycotina</taxon>
        <taxon>Sordariomycetes</taxon>
        <taxon>Sordariomycetidae</taxon>
        <taxon>Sordariales</taxon>
        <taxon>Naviculisporaceae</taxon>
        <taxon>Rhypophila</taxon>
    </lineage>
</organism>
<reference evidence="2" key="2">
    <citation type="submission" date="2023-05" db="EMBL/GenBank/DDBJ databases">
        <authorList>
            <consortium name="Lawrence Berkeley National Laboratory"/>
            <person name="Steindorff A."/>
            <person name="Hensen N."/>
            <person name="Bonometti L."/>
            <person name="Westerberg I."/>
            <person name="Brannstrom I.O."/>
            <person name="Guillou S."/>
            <person name="Cros-Aarteil S."/>
            <person name="Calhoun S."/>
            <person name="Haridas S."/>
            <person name="Kuo A."/>
            <person name="Mondo S."/>
            <person name="Pangilinan J."/>
            <person name="Riley R."/>
            <person name="Labutti K."/>
            <person name="Andreopoulos B."/>
            <person name="Lipzen A."/>
            <person name="Chen C."/>
            <person name="Yanf M."/>
            <person name="Daum C."/>
            <person name="Ng V."/>
            <person name="Clum A."/>
            <person name="Ohm R."/>
            <person name="Martin F."/>
            <person name="Silar P."/>
            <person name="Natvig D."/>
            <person name="Lalanne C."/>
            <person name="Gautier V."/>
            <person name="Ament-Velasquez S.L."/>
            <person name="Kruys A."/>
            <person name="Hutchinson M.I."/>
            <person name="Powell A.J."/>
            <person name="Barry K."/>
            <person name="Miller A.N."/>
            <person name="Grigoriev I.V."/>
            <person name="Debuchy R."/>
            <person name="Gladieux P."/>
            <person name="Thoren M.H."/>
            <person name="Johannesson H."/>
        </authorList>
    </citation>
    <scope>NUCLEOTIDE SEQUENCE</scope>
    <source>
        <strain evidence="2">PSN293</strain>
    </source>
</reference>
<dbReference type="AlphaFoldDB" id="A0AAN6Y3A2"/>
<keyword evidence="1" id="KW-0732">Signal</keyword>
<dbReference type="Proteomes" id="UP001301769">
    <property type="component" value="Unassembled WGS sequence"/>
</dbReference>
<protein>
    <submittedName>
        <fullName evidence="2">Uncharacterized protein</fullName>
    </submittedName>
</protein>
<evidence type="ECO:0000313" key="2">
    <source>
        <dbReference type="EMBL" id="KAK4211421.1"/>
    </source>
</evidence>
<evidence type="ECO:0000256" key="1">
    <source>
        <dbReference type="SAM" id="SignalP"/>
    </source>
</evidence>
<dbReference type="EMBL" id="MU858149">
    <property type="protein sequence ID" value="KAK4211421.1"/>
    <property type="molecule type" value="Genomic_DNA"/>
</dbReference>
<gene>
    <name evidence="2" type="ORF">QBC37DRAFT_376031</name>
</gene>
<feature type="chain" id="PRO_5042913233" evidence="1">
    <location>
        <begin position="19"/>
        <end position="306"/>
    </location>
</feature>
<reference evidence="2" key="1">
    <citation type="journal article" date="2023" name="Mol. Phylogenet. Evol.">
        <title>Genome-scale phylogeny and comparative genomics of the fungal order Sordariales.</title>
        <authorList>
            <person name="Hensen N."/>
            <person name="Bonometti L."/>
            <person name="Westerberg I."/>
            <person name="Brannstrom I.O."/>
            <person name="Guillou S."/>
            <person name="Cros-Aarteil S."/>
            <person name="Calhoun S."/>
            <person name="Haridas S."/>
            <person name="Kuo A."/>
            <person name="Mondo S."/>
            <person name="Pangilinan J."/>
            <person name="Riley R."/>
            <person name="LaButti K."/>
            <person name="Andreopoulos B."/>
            <person name="Lipzen A."/>
            <person name="Chen C."/>
            <person name="Yan M."/>
            <person name="Daum C."/>
            <person name="Ng V."/>
            <person name="Clum A."/>
            <person name="Steindorff A."/>
            <person name="Ohm R.A."/>
            <person name="Martin F."/>
            <person name="Silar P."/>
            <person name="Natvig D.O."/>
            <person name="Lalanne C."/>
            <person name="Gautier V."/>
            <person name="Ament-Velasquez S.L."/>
            <person name="Kruys A."/>
            <person name="Hutchinson M.I."/>
            <person name="Powell A.J."/>
            <person name="Barry K."/>
            <person name="Miller A.N."/>
            <person name="Grigoriev I.V."/>
            <person name="Debuchy R."/>
            <person name="Gladieux P."/>
            <person name="Hiltunen Thoren M."/>
            <person name="Johannesson H."/>
        </authorList>
    </citation>
    <scope>NUCLEOTIDE SEQUENCE</scope>
    <source>
        <strain evidence="2">PSN293</strain>
    </source>
</reference>